<keyword evidence="3" id="KW-1185">Reference proteome</keyword>
<dbReference type="Bgee" id="ENSMGAG00000003828">
    <property type="expression patterns" value="Expressed in proventriculus and 13 other cell types or tissues"/>
</dbReference>
<feature type="compositionally biased region" description="Basic and acidic residues" evidence="1">
    <location>
        <begin position="442"/>
        <end position="458"/>
    </location>
</feature>
<protein>
    <submittedName>
        <fullName evidence="2">Chromosome 1 open reading frame 116</fullName>
    </submittedName>
</protein>
<feature type="compositionally biased region" description="Basic and acidic residues" evidence="1">
    <location>
        <begin position="214"/>
        <end position="225"/>
    </location>
</feature>
<feature type="compositionally biased region" description="Basic and acidic residues" evidence="1">
    <location>
        <begin position="325"/>
        <end position="348"/>
    </location>
</feature>
<dbReference type="GO" id="GO:0005829">
    <property type="term" value="C:cytosol"/>
    <property type="evidence" value="ECO:0007669"/>
    <property type="project" value="Ensembl"/>
</dbReference>
<dbReference type="AlphaFoldDB" id="G1MXJ0"/>
<dbReference type="OrthoDB" id="9898538at2759"/>
<gene>
    <name evidence="2" type="primary">C1orf116</name>
</gene>
<dbReference type="OMA" id="HSEPQSW"/>
<feature type="compositionally biased region" description="Basic and acidic residues" evidence="1">
    <location>
        <begin position="84"/>
        <end position="96"/>
    </location>
</feature>
<dbReference type="Ensembl" id="ENSMGAT00000004266.2">
    <property type="protein sequence ID" value="ENSMGAP00000003562.1"/>
    <property type="gene ID" value="ENSMGAG00000003828.3"/>
</dbReference>
<feature type="compositionally biased region" description="Basic and acidic residues" evidence="1">
    <location>
        <begin position="486"/>
        <end position="503"/>
    </location>
</feature>
<evidence type="ECO:0000313" key="2">
    <source>
        <dbReference type="Ensembl" id="ENSMGAP00000003562.1"/>
    </source>
</evidence>
<dbReference type="InParanoid" id="G1MXJ0"/>
<evidence type="ECO:0000313" key="3">
    <source>
        <dbReference type="Proteomes" id="UP000001645"/>
    </source>
</evidence>
<evidence type="ECO:0000256" key="1">
    <source>
        <dbReference type="SAM" id="MobiDB-lite"/>
    </source>
</evidence>
<feature type="region of interest" description="Disordered" evidence="1">
    <location>
        <begin position="192"/>
        <end position="385"/>
    </location>
</feature>
<organism evidence="2 3">
    <name type="scientific">Meleagris gallopavo</name>
    <name type="common">Wild turkey</name>
    <dbReference type="NCBI Taxonomy" id="9103"/>
    <lineage>
        <taxon>Eukaryota</taxon>
        <taxon>Metazoa</taxon>
        <taxon>Chordata</taxon>
        <taxon>Craniata</taxon>
        <taxon>Vertebrata</taxon>
        <taxon>Euteleostomi</taxon>
        <taxon>Archelosauria</taxon>
        <taxon>Archosauria</taxon>
        <taxon>Dinosauria</taxon>
        <taxon>Saurischia</taxon>
        <taxon>Theropoda</taxon>
        <taxon>Coelurosauria</taxon>
        <taxon>Aves</taxon>
        <taxon>Neognathae</taxon>
        <taxon>Galloanserae</taxon>
        <taxon>Galliformes</taxon>
        <taxon>Phasianidae</taxon>
        <taxon>Meleagridinae</taxon>
        <taxon>Meleagris</taxon>
    </lineage>
</organism>
<dbReference type="InterPro" id="IPR026152">
    <property type="entry name" value="SARG"/>
</dbReference>
<dbReference type="PANTHER" id="PTHR21555">
    <property type="entry name" value="SPECIFICALLY ANDROGEN-REGULATED GENE PROTEIN"/>
    <property type="match status" value="1"/>
</dbReference>
<dbReference type="Pfam" id="PF15385">
    <property type="entry name" value="SARG"/>
    <property type="match status" value="2"/>
</dbReference>
<dbReference type="KEGG" id="mgp:104914486"/>
<feature type="region of interest" description="Disordered" evidence="1">
    <location>
        <begin position="433"/>
        <end position="503"/>
    </location>
</feature>
<dbReference type="GeneTree" id="ENSGT00390000017874"/>
<feature type="compositionally biased region" description="Low complexity" evidence="1">
    <location>
        <begin position="115"/>
        <end position="130"/>
    </location>
</feature>
<accession>G1MXJ0</accession>
<dbReference type="GO" id="GO:0005886">
    <property type="term" value="C:plasma membrane"/>
    <property type="evidence" value="ECO:0007669"/>
    <property type="project" value="Ensembl"/>
</dbReference>
<reference evidence="2" key="2">
    <citation type="submission" date="2025-08" db="UniProtKB">
        <authorList>
            <consortium name="Ensembl"/>
        </authorList>
    </citation>
    <scope>IDENTIFICATION</scope>
</reference>
<sequence>MPGKDLGLGMAACNSDSCDSMVSTASNHSQRSDNSYDYLSVEEKECLMFLEETIGSLDAEADSGVSTDETDYAEASRLPRARLKRDSAPQDLEKRAPPGSSAQQHAADQKGTEGSSGFPSSAPATAPSPGYHSLPRNITAANAQRANRADGKTDARTMQDSVPPGKSPQEMGKEGRLGQANMRREVRSLIIPPPAPFQDNQESHAEQSQSNGSDARKDNTEESWTRPRPALGMAAVPGPTSLPHQEMGQETAALPQSQAKHPAAQEVPQDPETKRGPPTAPKPRKLPPNIILRTSKASPVPLGAEPGQKVKVPPPSPAGSAGDTAAEKQHSGQLDPKEREKARREALEKLGLPQDLQEPCARPGPVPPPCNQGQAAPSTAPAGRAMNFKSNTLERSGVGLGSCMAKEPGVKGSGSLGKMSFIERLAPSFLRSSRPRPASLRAGKDFAALKEPTEVEKSSKRRSSPLPSFPRPTRSCVSVKISPKGSTEEHRREALRKLGLLKE</sequence>
<dbReference type="Proteomes" id="UP000001645">
    <property type="component" value="Chromosome 28"/>
</dbReference>
<feature type="compositionally biased region" description="Basic and acidic residues" evidence="1">
    <location>
        <begin position="147"/>
        <end position="157"/>
    </location>
</feature>
<reference evidence="2 3" key="1">
    <citation type="journal article" date="2010" name="PLoS Biol.">
        <title>Multi-platform next-generation sequencing of the domestic turkey (Meleagris gallopavo): genome assembly and analysis.</title>
        <authorList>
            <person name="Dalloul R.A."/>
            <person name="Long J.A."/>
            <person name="Zimin A.V."/>
            <person name="Aslam L."/>
            <person name="Beal K."/>
            <person name="Blomberg L.A."/>
            <person name="Bouffard P."/>
            <person name="Burt D.W."/>
            <person name="Crasta O."/>
            <person name="Crooijmans R.P."/>
            <person name="Cooper K."/>
            <person name="Coulombe R.A."/>
            <person name="De S."/>
            <person name="Delany M.E."/>
            <person name="Dodgson J.B."/>
            <person name="Dong J.J."/>
            <person name="Evans C."/>
            <person name="Frederickson K.M."/>
            <person name="Flicek P."/>
            <person name="Florea L."/>
            <person name="Folkerts O."/>
            <person name="Groenen M.A."/>
            <person name="Harkins T.T."/>
            <person name="Herrero J."/>
            <person name="Hoffmann S."/>
            <person name="Megens H.J."/>
            <person name="Jiang A."/>
            <person name="de Jong P."/>
            <person name="Kaiser P."/>
            <person name="Kim H."/>
            <person name="Kim K.W."/>
            <person name="Kim S."/>
            <person name="Langenberger D."/>
            <person name="Lee M.K."/>
            <person name="Lee T."/>
            <person name="Mane S."/>
            <person name="Marcais G."/>
            <person name="Marz M."/>
            <person name="McElroy A.P."/>
            <person name="Modise T."/>
            <person name="Nefedov M."/>
            <person name="Notredame C."/>
            <person name="Paton I.R."/>
            <person name="Payne W.S."/>
            <person name="Pertea G."/>
            <person name="Prickett D."/>
            <person name="Puiu D."/>
            <person name="Qioa D."/>
            <person name="Raineri E."/>
            <person name="Ruffier M."/>
            <person name="Salzberg S.L."/>
            <person name="Schatz M.C."/>
            <person name="Scheuring C."/>
            <person name="Schmidt C.J."/>
            <person name="Schroeder S."/>
            <person name="Searle S.M."/>
            <person name="Smith E.J."/>
            <person name="Smith J."/>
            <person name="Sonstegard T.S."/>
            <person name="Stadler P.F."/>
            <person name="Tafer H."/>
            <person name="Tu Z.J."/>
            <person name="Van Tassell C.P."/>
            <person name="Vilella A.J."/>
            <person name="Williams K.P."/>
            <person name="Yorke J.A."/>
            <person name="Zhang L."/>
            <person name="Zhang H.B."/>
            <person name="Zhang X."/>
            <person name="Zhang Y."/>
            <person name="Reed K.M."/>
        </authorList>
    </citation>
    <scope>NUCLEOTIDE SEQUENCE [LARGE SCALE GENOMIC DNA]</scope>
</reference>
<reference evidence="2" key="3">
    <citation type="submission" date="2025-09" db="UniProtKB">
        <authorList>
            <consortium name="Ensembl"/>
        </authorList>
    </citation>
    <scope>IDENTIFICATION</scope>
</reference>
<name>G1MXJ0_MELGA</name>
<feature type="region of interest" description="Disordered" evidence="1">
    <location>
        <begin position="60"/>
        <end position="178"/>
    </location>
</feature>
<dbReference type="PANTHER" id="PTHR21555:SF0">
    <property type="entry name" value="SPECIFICALLY ANDROGEN-REGULATED GENE PROTEIN"/>
    <property type="match status" value="1"/>
</dbReference>
<proteinExistence type="predicted"/>